<dbReference type="InterPro" id="IPR011856">
    <property type="entry name" value="tRNA_endonuc-like_dom_sf"/>
</dbReference>
<dbReference type="Gene3D" id="3.40.1350.10">
    <property type="match status" value="1"/>
</dbReference>
<dbReference type="PANTHER" id="PTHR34039">
    <property type="entry name" value="UPF0102 PROTEIN YRAN"/>
    <property type="match status" value="1"/>
</dbReference>
<dbReference type="NCBIfam" id="TIGR00252">
    <property type="entry name" value="YraN family protein"/>
    <property type="match status" value="1"/>
</dbReference>
<dbReference type="CDD" id="cd20736">
    <property type="entry name" value="PoNe_Nuclease"/>
    <property type="match status" value="1"/>
</dbReference>
<dbReference type="GO" id="GO:0003676">
    <property type="term" value="F:nucleic acid binding"/>
    <property type="evidence" value="ECO:0007669"/>
    <property type="project" value="InterPro"/>
</dbReference>
<gene>
    <name evidence="1" type="ORF">ASZ90_000861</name>
</gene>
<comment type="caution">
    <text evidence="1">The sequence shown here is derived from an EMBL/GenBank/DDBJ whole genome shotgun (WGS) entry which is preliminary data.</text>
</comment>
<sequence length="136" mass="14787">MNKDAAHLDTGRRGEDLAAGHLAAAGYRILARNWRCRAGEVDFICDQGGTLVFVEVKTRSVSPKADPASAVTPEKRARLVRAASVYLTATDRWDTACRFDVLAILEAPDGPRIRHYENAFSVSDAAGGGGRHYQPF</sequence>
<dbReference type="InterPro" id="IPR011335">
    <property type="entry name" value="Restrct_endonuc-II-like"/>
</dbReference>
<keyword evidence="1" id="KW-0255">Endonuclease</keyword>
<keyword evidence="1" id="KW-0540">Nuclease</keyword>
<name>A0A0W8G7V6_9ZZZZ</name>
<dbReference type="HAMAP" id="MF_00048">
    <property type="entry name" value="UPF0102"/>
    <property type="match status" value="1"/>
</dbReference>
<dbReference type="PANTHER" id="PTHR34039:SF1">
    <property type="entry name" value="UPF0102 PROTEIN YRAN"/>
    <property type="match status" value="1"/>
</dbReference>
<reference evidence="1" key="1">
    <citation type="journal article" date="2015" name="Proc. Natl. Acad. Sci. U.S.A.">
        <title>Networks of energetic and metabolic interactions define dynamics in microbial communities.</title>
        <authorList>
            <person name="Embree M."/>
            <person name="Liu J.K."/>
            <person name="Al-Bassam M.M."/>
            <person name="Zengler K."/>
        </authorList>
    </citation>
    <scope>NUCLEOTIDE SEQUENCE</scope>
</reference>
<dbReference type="Pfam" id="PF02021">
    <property type="entry name" value="UPF0102"/>
    <property type="match status" value="1"/>
</dbReference>
<dbReference type="AlphaFoldDB" id="A0A0W8G7V6"/>
<accession>A0A0W8G7V6</accession>
<dbReference type="InterPro" id="IPR003509">
    <property type="entry name" value="UPF0102_YraN-like"/>
</dbReference>
<dbReference type="NCBIfam" id="NF009150">
    <property type="entry name" value="PRK12497.1-3"/>
    <property type="match status" value="1"/>
</dbReference>
<dbReference type="SUPFAM" id="SSF52980">
    <property type="entry name" value="Restriction endonuclease-like"/>
    <property type="match status" value="1"/>
</dbReference>
<dbReference type="NCBIfam" id="NF009154">
    <property type="entry name" value="PRK12497.3-3"/>
    <property type="match status" value="1"/>
</dbReference>
<dbReference type="GO" id="GO:0004519">
    <property type="term" value="F:endonuclease activity"/>
    <property type="evidence" value="ECO:0007669"/>
    <property type="project" value="UniProtKB-KW"/>
</dbReference>
<protein>
    <submittedName>
        <fullName evidence="1">Putative endonuclease</fullName>
    </submittedName>
</protein>
<organism evidence="1">
    <name type="scientific">hydrocarbon metagenome</name>
    <dbReference type="NCBI Taxonomy" id="938273"/>
    <lineage>
        <taxon>unclassified sequences</taxon>
        <taxon>metagenomes</taxon>
        <taxon>ecological metagenomes</taxon>
    </lineage>
</organism>
<dbReference type="EMBL" id="LNQE01000112">
    <property type="protein sequence ID" value="KUG29252.1"/>
    <property type="molecule type" value="Genomic_DNA"/>
</dbReference>
<proteinExistence type="inferred from homology"/>
<evidence type="ECO:0000313" key="1">
    <source>
        <dbReference type="EMBL" id="KUG29252.1"/>
    </source>
</evidence>
<keyword evidence="1" id="KW-0378">Hydrolase</keyword>